<proteinExistence type="predicted"/>
<evidence type="ECO:0000256" key="1">
    <source>
        <dbReference type="SAM" id="Phobius"/>
    </source>
</evidence>
<feature type="transmembrane region" description="Helical" evidence="1">
    <location>
        <begin position="39"/>
        <end position="63"/>
    </location>
</feature>
<keyword evidence="1" id="KW-1133">Transmembrane helix</keyword>
<dbReference type="RefSeq" id="XP_018191155.1">
    <property type="nucleotide sequence ID" value="XM_018336866.1"/>
</dbReference>
<accession>A0A165IZY3</accession>
<name>A0A165IZY3_XYLHT</name>
<gene>
    <name evidence="2" type="ORF">L228DRAFT_79656</name>
</gene>
<keyword evidence="3" id="KW-1185">Reference proteome</keyword>
<sequence>MFYFFFLTLAFFLFFFRMTGVSGIPRFVRYRWAQKEALFLTISTYFYSIVLGSIHFSLSHGILGPYGFYEEKMTSTEHQIRRHMSL</sequence>
<protein>
    <submittedName>
        <fullName evidence="2">Uncharacterized protein</fullName>
    </submittedName>
</protein>
<organism evidence="2 3">
    <name type="scientific">Xylona heveae (strain CBS 132557 / TC161)</name>
    <dbReference type="NCBI Taxonomy" id="1328760"/>
    <lineage>
        <taxon>Eukaryota</taxon>
        <taxon>Fungi</taxon>
        <taxon>Dikarya</taxon>
        <taxon>Ascomycota</taxon>
        <taxon>Pezizomycotina</taxon>
        <taxon>Xylonomycetes</taxon>
        <taxon>Xylonales</taxon>
        <taxon>Xylonaceae</taxon>
        <taxon>Xylona</taxon>
    </lineage>
</organism>
<keyword evidence="1" id="KW-0812">Transmembrane</keyword>
<dbReference type="AlphaFoldDB" id="A0A165IZY3"/>
<reference evidence="2 3" key="1">
    <citation type="journal article" date="2016" name="Fungal Biol.">
        <title>The genome of Xylona heveae provides a window into fungal endophytism.</title>
        <authorList>
            <person name="Gazis R."/>
            <person name="Kuo A."/>
            <person name="Riley R."/>
            <person name="LaButti K."/>
            <person name="Lipzen A."/>
            <person name="Lin J."/>
            <person name="Amirebrahimi M."/>
            <person name="Hesse C.N."/>
            <person name="Spatafora J.W."/>
            <person name="Henrissat B."/>
            <person name="Hainaut M."/>
            <person name="Grigoriev I.V."/>
            <person name="Hibbett D.S."/>
        </authorList>
    </citation>
    <scope>NUCLEOTIDE SEQUENCE [LARGE SCALE GENOMIC DNA]</scope>
    <source>
        <strain evidence="2 3">TC161</strain>
    </source>
</reference>
<keyword evidence="1" id="KW-0472">Membrane</keyword>
<evidence type="ECO:0000313" key="3">
    <source>
        <dbReference type="Proteomes" id="UP000076632"/>
    </source>
</evidence>
<dbReference type="GeneID" id="28902003"/>
<dbReference type="InParanoid" id="A0A165IZY3"/>
<evidence type="ECO:0000313" key="2">
    <source>
        <dbReference type="EMBL" id="KZF25600.1"/>
    </source>
</evidence>
<dbReference type="Proteomes" id="UP000076632">
    <property type="component" value="Unassembled WGS sequence"/>
</dbReference>
<dbReference type="EMBL" id="KV407455">
    <property type="protein sequence ID" value="KZF25600.1"/>
    <property type="molecule type" value="Genomic_DNA"/>
</dbReference>